<feature type="transmembrane region" description="Helical" evidence="8">
    <location>
        <begin position="280"/>
        <end position="301"/>
    </location>
</feature>
<evidence type="ECO:0000256" key="3">
    <source>
        <dbReference type="ARBA" id="ARBA00022692"/>
    </source>
</evidence>
<dbReference type="InterPro" id="IPR008250">
    <property type="entry name" value="ATPase_P-typ_transduc_dom_A_sf"/>
</dbReference>
<dbReference type="PANTHER" id="PTHR48085:SF5">
    <property type="entry name" value="CADMIUM_ZINC-TRANSPORTING ATPASE HMA4-RELATED"/>
    <property type="match status" value="1"/>
</dbReference>
<keyword evidence="8" id="KW-1003">Cell membrane</keyword>
<evidence type="ECO:0000259" key="10">
    <source>
        <dbReference type="Pfam" id="PF00122"/>
    </source>
</evidence>
<dbReference type="InterPro" id="IPR051014">
    <property type="entry name" value="Cation_Transport_ATPase_IB"/>
</dbReference>
<dbReference type="SFLD" id="SFLDS00003">
    <property type="entry name" value="Haloacid_Dehalogenase"/>
    <property type="match status" value="1"/>
</dbReference>
<dbReference type="InterPro" id="IPR023298">
    <property type="entry name" value="ATPase_P-typ_TM_dom_sf"/>
</dbReference>
<protein>
    <submittedName>
        <fullName evidence="11">Cobalt ABC transporter ATP-binding protein</fullName>
    </submittedName>
</protein>
<dbReference type="PRINTS" id="PR00119">
    <property type="entry name" value="CATATPASE"/>
</dbReference>
<evidence type="ECO:0000256" key="6">
    <source>
        <dbReference type="ARBA" id="ARBA00022989"/>
    </source>
</evidence>
<comment type="caution">
    <text evidence="11">The sequence shown here is derived from an EMBL/GenBank/DDBJ whole genome shotgun (WGS) entry which is preliminary data.</text>
</comment>
<dbReference type="SFLD" id="SFLDG00002">
    <property type="entry name" value="C1.7:_P-type_atpase_like"/>
    <property type="match status" value="1"/>
</dbReference>
<evidence type="ECO:0000256" key="7">
    <source>
        <dbReference type="ARBA" id="ARBA00023136"/>
    </source>
</evidence>
<dbReference type="SFLD" id="SFLDF00027">
    <property type="entry name" value="p-type_atpase"/>
    <property type="match status" value="1"/>
</dbReference>
<dbReference type="SUPFAM" id="SSF56784">
    <property type="entry name" value="HAD-like"/>
    <property type="match status" value="1"/>
</dbReference>
<name>A0ABQ6I083_9MICO</name>
<keyword evidence="6 8" id="KW-1133">Transmembrane helix</keyword>
<feature type="transmembrane region" description="Helical" evidence="8">
    <location>
        <begin position="587"/>
        <end position="610"/>
    </location>
</feature>
<reference evidence="12" key="1">
    <citation type="journal article" date="2019" name="Int. J. Syst. Evol. Microbiol.">
        <title>The Global Catalogue of Microorganisms (GCM) 10K type strain sequencing project: providing services to taxonomists for standard genome sequencing and annotation.</title>
        <authorList>
            <consortium name="The Broad Institute Genomics Platform"/>
            <consortium name="The Broad Institute Genome Sequencing Center for Infectious Disease"/>
            <person name="Wu L."/>
            <person name="Ma J."/>
        </authorList>
    </citation>
    <scope>NUCLEOTIDE SEQUENCE [LARGE SCALE GENOMIC DNA]</scope>
    <source>
        <strain evidence="12">NBRC 106348</strain>
    </source>
</reference>
<dbReference type="SUPFAM" id="SSF81665">
    <property type="entry name" value="Calcium ATPase, transmembrane domain M"/>
    <property type="match status" value="1"/>
</dbReference>
<dbReference type="InterPro" id="IPR023299">
    <property type="entry name" value="ATPase_P-typ_cyto_dom_N"/>
</dbReference>
<evidence type="ECO:0000256" key="4">
    <source>
        <dbReference type="ARBA" id="ARBA00022723"/>
    </source>
</evidence>
<dbReference type="Gene3D" id="3.40.1110.10">
    <property type="entry name" value="Calcium-transporting ATPase, cytoplasmic domain N"/>
    <property type="match status" value="1"/>
</dbReference>
<dbReference type="InterPro" id="IPR036412">
    <property type="entry name" value="HAD-like_sf"/>
</dbReference>
<dbReference type="InterPro" id="IPR044492">
    <property type="entry name" value="P_typ_ATPase_HD_dom"/>
</dbReference>
<sequence length="660" mass="66923">MLAANIQESQTGGMPPATRHPSTGNLLGQLRRYPLVAATVVVGLVTAGLWLAGAGDAARWLGSGFALLVAARQAWDMVRDLLHGTVGLDVLAVIAIVSTVVVGDWAAALVVVLMLTGGEALEDYAGARASAELEALLAGAPQDATLDDGGALRRVPAAEVRVGDVVVVRPGEVVPVDGTLVSASGVFDESSLTGEPLPVTRAAGDGVLSGSVVGADLVRVRATATAARSQYQQIVDLVRGAAESRPEFVRLADRWSVPFTAVSLLIAGVAWAASGDPVRFAEVLVLATPCPLLIAAPVAFLSGTNRATRHGIIVKTAATLERLARVRTVALDKTGTLTRGAPEVVRVVPAAGRSEDDVLDLAASAEQASAHVLAHAVVTAARERGLAPSSAGRVREVVGSGVEALVHDAGTQRSVVVGKAAYVGSVAPDASAPELAPGELAVLVAVDGAYAGAVVLADAVRPDAAGTVRDLRAGGVGHVMMLTGDGEVTARHVAAEVGIDDVRAGLLPAEKVAAVSSAEPRPVLMVGDGVNDAPVLAAADVGVAMGARGSTAASQSADVVLLHDRVSDVARAARIARDTVLVAKQSIWLGIGLSVVLMLVAAFGVIPAVIGALVQEAVDLVAILNGLRARGRADEVRLPTSSAERPAPAYVPRQPATLAK</sequence>
<evidence type="ECO:0000256" key="2">
    <source>
        <dbReference type="ARBA" id="ARBA00006024"/>
    </source>
</evidence>
<dbReference type="InterPro" id="IPR027256">
    <property type="entry name" value="P-typ_ATPase_IB"/>
</dbReference>
<feature type="domain" description="P-type ATPase A" evidence="10">
    <location>
        <begin position="141"/>
        <end position="238"/>
    </location>
</feature>
<dbReference type="PROSITE" id="PS00154">
    <property type="entry name" value="ATPASE_E1_E2"/>
    <property type="match status" value="1"/>
</dbReference>
<dbReference type="Pfam" id="PF00702">
    <property type="entry name" value="Hydrolase"/>
    <property type="match status" value="1"/>
</dbReference>
<gene>
    <name evidence="11" type="ORF">GCM10025864_17860</name>
</gene>
<dbReference type="Gene3D" id="2.70.150.10">
    <property type="entry name" value="Calcium-transporting ATPase, cytoplasmic transduction domain A"/>
    <property type="match status" value="1"/>
</dbReference>
<comment type="subcellular location">
    <subcellularLocation>
        <location evidence="1">Cell membrane</location>
        <topology evidence="1">Multi-pass membrane protein</topology>
    </subcellularLocation>
</comment>
<evidence type="ECO:0000313" key="11">
    <source>
        <dbReference type="EMBL" id="GMA24027.1"/>
    </source>
</evidence>
<dbReference type="NCBIfam" id="TIGR01512">
    <property type="entry name" value="ATPase-IB2_Cd"/>
    <property type="match status" value="1"/>
</dbReference>
<evidence type="ECO:0000313" key="12">
    <source>
        <dbReference type="Proteomes" id="UP001157091"/>
    </source>
</evidence>
<feature type="region of interest" description="Disordered" evidence="9">
    <location>
        <begin position="1"/>
        <end position="21"/>
    </location>
</feature>
<dbReference type="NCBIfam" id="TIGR01525">
    <property type="entry name" value="ATPase-IB_hvy"/>
    <property type="match status" value="1"/>
</dbReference>
<dbReference type="InterPro" id="IPR059000">
    <property type="entry name" value="ATPase_P-type_domA"/>
</dbReference>
<dbReference type="InterPro" id="IPR023214">
    <property type="entry name" value="HAD_sf"/>
</dbReference>
<keyword evidence="4 8" id="KW-0479">Metal-binding</keyword>
<evidence type="ECO:0000256" key="8">
    <source>
        <dbReference type="RuleBase" id="RU362081"/>
    </source>
</evidence>
<dbReference type="Pfam" id="PF00122">
    <property type="entry name" value="E1-E2_ATPase"/>
    <property type="match status" value="1"/>
</dbReference>
<feature type="compositionally biased region" description="Polar residues" evidence="9">
    <location>
        <begin position="1"/>
        <end position="12"/>
    </location>
</feature>
<evidence type="ECO:0000256" key="1">
    <source>
        <dbReference type="ARBA" id="ARBA00004651"/>
    </source>
</evidence>
<feature type="transmembrane region" description="Helical" evidence="8">
    <location>
        <begin position="255"/>
        <end position="274"/>
    </location>
</feature>
<feature type="region of interest" description="Disordered" evidence="9">
    <location>
        <begin position="635"/>
        <end position="660"/>
    </location>
</feature>
<dbReference type="EMBL" id="BSUK01000001">
    <property type="protein sequence ID" value="GMA24027.1"/>
    <property type="molecule type" value="Genomic_DNA"/>
</dbReference>
<dbReference type="SUPFAM" id="SSF81653">
    <property type="entry name" value="Calcium ATPase, transduction domain A"/>
    <property type="match status" value="1"/>
</dbReference>
<organism evidence="11 12">
    <name type="scientific">Luteimicrobium album</name>
    <dbReference type="NCBI Taxonomy" id="1054550"/>
    <lineage>
        <taxon>Bacteria</taxon>
        <taxon>Bacillati</taxon>
        <taxon>Actinomycetota</taxon>
        <taxon>Actinomycetes</taxon>
        <taxon>Micrococcales</taxon>
        <taxon>Luteimicrobium</taxon>
    </lineage>
</organism>
<dbReference type="NCBIfam" id="TIGR01494">
    <property type="entry name" value="ATPase_P-type"/>
    <property type="match status" value="2"/>
</dbReference>
<comment type="similarity">
    <text evidence="2 8">Belongs to the cation transport ATPase (P-type) (TC 3.A.3) family. Type IB subfamily.</text>
</comment>
<keyword evidence="5" id="KW-1278">Translocase</keyword>
<dbReference type="Gene3D" id="3.40.50.1000">
    <property type="entry name" value="HAD superfamily/HAD-like"/>
    <property type="match status" value="1"/>
</dbReference>
<dbReference type="PRINTS" id="PR00120">
    <property type="entry name" value="HATPASE"/>
</dbReference>
<feature type="transmembrane region" description="Helical" evidence="8">
    <location>
        <begin position="90"/>
        <end position="115"/>
    </location>
</feature>
<keyword evidence="7 8" id="KW-0472">Membrane</keyword>
<dbReference type="Proteomes" id="UP001157091">
    <property type="component" value="Unassembled WGS sequence"/>
</dbReference>
<evidence type="ECO:0000256" key="5">
    <source>
        <dbReference type="ARBA" id="ARBA00022967"/>
    </source>
</evidence>
<keyword evidence="8" id="KW-0547">Nucleotide-binding</keyword>
<accession>A0ABQ6I083</accession>
<feature type="transmembrane region" description="Helical" evidence="8">
    <location>
        <begin position="33"/>
        <end position="53"/>
    </location>
</feature>
<dbReference type="GO" id="GO:0005524">
    <property type="term" value="F:ATP binding"/>
    <property type="evidence" value="ECO:0007669"/>
    <property type="project" value="UniProtKB-KW"/>
</dbReference>
<dbReference type="PANTHER" id="PTHR48085">
    <property type="entry name" value="CADMIUM/ZINC-TRANSPORTING ATPASE HMA2-RELATED"/>
    <property type="match status" value="1"/>
</dbReference>
<dbReference type="InterPro" id="IPR018303">
    <property type="entry name" value="ATPase_P-typ_P_site"/>
</dbReference>
<keyword evidence="12" id="KW-1185">Reference proteome</keyword>
<evidence type="ECO:0000256" key="9">
    <source>
        <dbReference type="SAM" id="MobiDB-lite"/>
    </source>
</evidence>
<proteinExistence type="inferred from homology"/>
<keyword evidence="8 11" id="KW-0067">ATP-binding</keyword>
<dbReference type="InterPro" id="IPR001757">
    <property type="entry name" value="P_typ_ATPase"/>
</dbReference>
<keyword evidence="3 8" id="KW-0812">Transmembrane</keyword>